<dbReference type="GO" id="GO:0004222">
    <property type="term" value="F:metalloendopeptidase activity"/>
    <property type="evidence" value="ECO:0007669"/>
    <property type="project" value="InterPro"/>
</dbReference>
<keyword evidence="4 7" id="KW-0378">Hydrolase</keyword>
<organism evidence="9 10">
    <name type="scientific">Colletotrichum sojae</name>
    <dbReference type="NCBI Taxonomy" id="2175907"/>
    <lineage>
        <taxon>Eukaryota</taxon>
        <taxon>Fungi</taxon>
        <taxon>Dikarya</taxon>
        <taxon>Ascomycota</taxon>
        <taxon>Pezizomycotina</taxon>
        <taxon>Sordariomycetes</taxon>
        <taxon>Hypocreomycetidae</taxon>
        <taxon>Glomerellales</taxon>
        <taxon>Glomerellaceae</taxon>
        <taxon>Colletotrichum</taxon>
        <taxon>Colletotrichum orchidearum species complex</taxon>
    </lineage>
</organism>
<proteinExistence type="inferred from homology"/>
<dbReference type="InterPro" id="IPR024080">
    <property type="entry name" value="Neurolysin/TOP_N"/>
</dbReference>
<dbReference type="GO" id="GO:0046872">
    <property type="term" value="F:metal ion binding"/>
    <property type="evidence" value="ECO:0007669"/>
    <property type="project" value="UniProtKB-UniRule"/>
</dbReference>
<evidence type="ECO:0000256" key="4">
    <source>
        <dbReference type="ARBA" id="ARBA00022801"/>
    </source>
</evidence>
<evidence type="ECO:0000256" key="3">
    <source>
        <dbReference type="ARBA" id="ARBA00022723"/>
    </source>
</evidence>
<keyword evidence="2 7" id="KW-0645">Protease</keyword>
<evidence type="ECO:0000256" key="1">
    <source>
        <dbReference type="ARBA" id="ARBA00006040"/>
    </source>
</evidence>
<sequence length="711" mass="79375">MSRTPPQPPPMFTSDPSTIIPEIQKLITTSTLAHRTLINAVSPSTATPENTLLPLIHAENALLSESTRLIFHDAVSPNKPVRDAAAMARSLLRAHQLELSADESIFQLLEVVHASSAAELDAESRNFLDKRRTESVKNGLRIPEGPNRERFRQIQERLTHVASEFSQNMAEDDAALWITPSELEGFPAEDLSRLEHGAAGTENEGKVKVEIPRDLGKIMQNVDNASSRRRARAAYDTRCPSNVAVFDEAVRLRDEAAHLLSYANHAALSTEDKMARTPERASSFLDSLRHQLAKGGRAEAAAFLALKEQHVESRGEDFDGRLFTWDVPFYSNMLLRTEHAVDHAAVAEYFPLSTSVDGMLRIFERLFGLEFHEVSGNDKDALSPTGQGGDIVWHPDVRLFSAWDSPSSGGAFLGYLYLDLHHREGKRNNPANFSIVPGFTQDGMKTYPSTALVCGFPHPTPTKPTLLPHHDLVLLLHELGHGIHDLVSRTRAARFHGPMGTVVDFGEAPSQVLENWCWRPDTLRELSQHYSYLSEDYRQAFVERNGGEQQQPPETIPDDVVESLLRAKHVGQALGTLHQVFIGVFDMTVHSRVEGVDFTELWNRLRREVVPTDDPSVLGEGDHWGHSYTSIGHLMSEYDAGYYSYLFSKVYAQDIFATVFAEDPMSSEAGRRYRYGVLEKGGSQPEMTTLTEFLGREARTGPFYEDLGLSK</sequence>
<feature type="domain" description="Peptidase M3A/M3B catalytic" evidence="8">
    <location>
        <begin position="219"/>
        <end position="708"/>
    </location>
</feature>
<evidence type="ECO:0000256" key="5">
    <source>
        <dbReference type="ARBA" id="ARBA00022833"/>
    </source>
</evidence>
<dbReference type="EMBL" id="WIGN01000301">
    <property type="protein sequence ID" value="KAF6800942.1"/>
    <property type="molecule type" value="Genomic_DNA"/>
</dbReference>
<comment type="similarity">
    <text evidence="1 7">Belongs to the peptidase M3 family.</text>
</comment>
<keyword evidence="5 7" id="KW-0862">Zinc</keyword>
<accession>A0A8H6MMS4</accession>
<dbReference type="AlphaFoldDB" id="A0A8H6MMS4"/>
<dbReference type="GO" id="GO:0006518">
    <property type="term" value="P:peptide metabolic process"/>
    <property type="evidence" value="ECO:0007669"/>
    <property type="project" value="TreeGrafter"/>
</dbReference>
<dbReference type="InterPro" id="IPR001567">
    <property type="entry name" value="Pept_M3A_M3B_dom"/>
</dbReference>
<dbReference type="InterPro" id="IPR045090">
    <property type="entry name" value="Pept_M3A_M3B"/>
</dbReference>
<name>A0A8H6MMS4_9PEZI</name>
<comment type="cofactor">
    <cofactor evidence="7">
        <name>Zn(2+)</name>
        <dbReference type="ChEBI" id="CHEBI:29105"/>
    </cofactor>
    <text evidence="7">Binds 1 zinc ion.</text>
</comment>
<dbReference type="FunFam" id="3.40.390.10:FF:000074">
    <property type="entry name" value="Metalloprotease"/>
    <property type="match status" value="1"/>
</dbReference>
<dbReference type="GO" id="GO:0005758">
    <property type="term" value="C:mitochondrial intermembrane space"/>
    <property type="evidence" value="ECO:0007669"/>
    <property type="project" value="TreeGrafter"/>
</dbReference>
<reference evidence="9 10" key="1">
    <citation type="journal article" date="2020" name="Phytopathology">
        <title>Genome Sequence Resources of Colletotrichum truncatum, C. plurivorum, C. musicola, and C. sojae: Four Species Pathogenic to Soybean (Glycine max).</title>
        <authorList>
            <person name="Rogerio F."/>
            <person name="Boufleur T.R."/>
            <person name="Ciampi-Guillardi M."/>
            <person name="Sukno S.A."/>
            <person name="Thon M.R."/>
            <person name="Massola Junior N.S."/>
            <person name="Baroncelli R."/>
        </authorList>
    </citation>
    <scope>NUCLEOTIDE SEQUENCE [LARGE SCALE GENOMIC DNA]</scope>
    <source>
        <strain evidence="9 10">LFN0009</strain>
    </source>
</reference>
<dbReference type="SUPFAM" id="SSF55486">
    <property type="entry name" value="Metalloproteases ('zincins'), catalytic domain"/>
    <property type="match status" value="1"/>
</dbReference>
<gene>
    <name evidence="9" type="ORF">CSOJ01_12119</name>
</gene>
<evidence type="ECO:0000256" key="6">
    <source>
        <dbReference type="ARBA" id="ARBA00023049"/>
    </source>
</evidence>
<dbReference type="PANTHER" id="PTHR11804:SF84">
    <property type="entry name" value="SACCHAROLYSIN"/>
    <property type="match status" value="1"/>
</dbReference>
<evidence type="ECO:0000313" key="9">
    <source>
        <dbReference type="EMBL" id="KAF6800942.1"/>
    </source>
</evidence>
<dbReference type="InterPro" id="IPR024079">
    <property type="entry name" value="MetalloPept_cat_dom_sf"/>
</dbReference>
<evidence type="ECO:0000259" key="8">
    <source>
        <dbReference type="Pfam" id="PF01432"/>
    </source>
</evidence>
<dbReference type="PANTHER" id="PTHR11804">
    <property type="entry name" value="PROTEASE M3 THIMET OLIGOPEPTIDASE-RELATED"/>
    <property type="match status" value="1"/>
</dbReference>
<dbReference type="Gene3D" id="1.10.1370.10">
    <property type="entry name" value="Neurolysin, domain 3"/>
    <property type="match status" value="1"/>
</dbReference>
<comment type="caution">
    <text evidence="9">The sequence shown here is derived from an EMBL/GenBank/DDBJ whole genome shotgun (WGS) entry which is preliminary data.</text>
</comment>
<dbReference type="Gene3D" id="3.40.390.10">
    <property type="entry name" value="Collagenase (Catalytic Domain)"/>
    <property type="match status" value="1"/>
</dbReference>
<evidence type="ECO:0000256" key="2">
    <source>
        <dbReference type="ARBA" id="ARBA00022670"/>
    </source>
</evidence>
<keyword evidence="6 7" id="KW-0482">Metalloprotease</keyword>
<evidence type="ECO:0000313" key="10">
    <source>
        <dbReference type="Proteomes" id="UP000652219"/>
    </source>
</evidence>
<dbReference type="GO" id="GO:0006508">
    <property type="term" value="P:proteolysis"/>
    <property type="evidence" value="ECO:0007669"/>
    <property type="project" value="UniProtKB-KW"/>
</dbReference>
<dbReference type="CDD" id="cd06455">
    <property type="entry name" value="M3A_TOP"/>
    <property type="match status" value="1"/>
</dbReference>
<dbReference type="Pfam" id="PF01432">
    <property type="entry name" value="Peptidase_M3"/>
    <property type="match status" value="1"/>
</dbReference>
<keyword evidence="3 7" id="KW-0479">Metal-binding</keyword>
<dbReference type="Proteomes" id="UP000652219">
    <property type="component" value="Unassembled WGS sequence"/>
</dbReference>
<protein>
    <submittedName>
        <fullName evidence="9">Metallopeptidase</fullName>
    </submittedName>
</protein>
<dbReference type="Gene3D" id="1.20.1050.40">
    <property type="entry name" value="Endopeptidase. Chain P, domain 1"/>
    <property type="match status" value="1"/>
</dbReference>
<dbReference type="InterPro" id="IPR024077">
    <property type="entry name" value="Neurolysin/TOP_dom2"/>
</dbReference>
<keyword evidence="10" id="KW-1185">Reference proteome</keyword>
<evidence type="ECO:0000256" key="7">
    <source>
        <dbReference type="RuleBase" id="RU003435"/>
    </source>
</evidence>